<dbReference type="GO" id="GO:0045893">
    <property type="term" value="P:positive regulation of DNA-templated transcription"/>
    <property type="evidence" value="ECO:0007669"/>
    <property type="project" value="UniProtKB-ARBA"/>
</dbReference>
<evidence type="ECO:0000256" key="6">
    <source>
        <dbReference type="ARBA" id="ARBA00023125"/>
    </source>
</evidence>
<evidence type="ECO:0000259" key="11">
    <source>
        <dbReference type="PROSITE" id="PS50110"/>
    </source>
</evidence>
<feature type="compositionally biased region" description="Low complexity" evidence="10">
    <location>
        <begin position="137"/>
        <end position="148"/>
    </location>
</feature>
<name>A0A6P2TTL8_BURL3</name>
<evidence type="ECO:0000259" key="12">
    <source>
        <dbReference type="PROSITE" id="PS51755"/>
    </source>
</evidence>
<gene>
    <name evidence="13" type="ORF">BLA39750_00002</name>
</gene>
<dbReference type="Proteomes" id="UP000494110">
    <property type="component" value="Unassembled WGS sequence"/>
</dbReference>
<dbReference type="GO" id="GO:0000156">
    <property type="term" value="F:phosphorelay response regulator activity"/>
    <property type="evidence" value="ECO:0007669"/>
    <property type="project" value="TreeGrafter"/>
</dbReference>
<evidence type="ECO:0000256" key="4">
    <source>
        <dbReference type="ARBA" id="ARBA00023012"/>
    </source>
</evidence>
<evidence type="ECO:0000256" key="2">
    <source>
        <dbReference type="ARBA" id="ARBA00022490"/>
    </source>
</evidence>
<dbReference type="PANTHER" id="PTHR48111:SF6">
    <property type="entry name" value="TRANSCRIPTIONAL REGULATORY PROTEIN CREB"/>
    <property type="match status" value="1"/>
</dbReference>
<dbReference type="PANTHER" id="PTHR48111">
    <property type="entry name" value="REGULATOR OF RPOS"/>
    <property type="match status" value="1"/>
</dbReference>
<dbReference type="InterPro" id="IPR011006">
    <property type="entry name" value="CheY-like_superfamily"/>
</dbReference>
<dbReference type="Gene3D" id="6.10.250.690">
    <property type="match status" value="1"/>
</dbReference>
<evidence type="ECO:0000256" key="8">
    <source>
        <dbReference type="PROSITE-ProRule" id="PRU00169"/>
    </source>
</evidence>
<dbReference type="Gene3D" id="1.10.10.10">
    <property type="entry name" value="Winged helix-like DNA-binding domain superfamily/Winged helix DNA-binding domain"/>
    <property type="match status" value="1"/>
</dbReference>
<evidence type="ECO:0000256" key="10">
    <source>
        <dbReference type="SAM" id="MobiDB-lite"/>
    </source>
</evidence>
<dbReference type="SUPFAM" id="SSF46894">
    <property type="entry name" value="C-terminal effector domain of the bipartite response regulators"/>
    <property type="match status" value="1"/>
</dbReference>
<dbReference type="Pfam" id="PF00072">
    <property type="entry name" value="Response_reg"/>
    <property type="match status" value="1"/>
</dbReference>
<dbReference type="NCBIfam" id="NF008296">
    <property type="entry name" value="PRK11083.1"/>
    <property type="match status" value="1"/>
</dbReference>
<dbReference type="FunFam" id="3.40.50.2300:FF:000021">
    <property type="entry name" value="Two-component system response regulator KdpE"/>
    <property type="match status" value="1"/>
</dbReference>
<keyword evidence="7" id="KW-0804">Transcription</keyword>
<dbReference type="CDD" id="cd00383">
    <property type="entry name" value="trans_reg_C"/>
    <property type="match status" value="1"/>
</dbReference>
<sequence>MHQPTILIVEDEMAIADTIIYALGTDGMQTVHCTLGQAALDRLRDTRFDLVVLDVGLPDLSGFEVCRRLRTFSDVPVIFLTARHDEIDRIVGLEIGADDYVVKPFSPRELAARVRVILRRFYRTAAPESAPAPAPASVPASAPAETTAPGFTLDTDGARIAWLGHALDLTRYEFGLLALLVRHPGRIYSREQLMDLVWHEAFDSADRTVDTHIKTLRAKLRAIDPERDPIRTHRGMGYSLQP</sequence>
<dbReference type="AlphaFoldDB" id="A0A6P2TTL8"/>
<dbReference type="RefSeq" id="WP_175010246.1">
    <property type="nucleotide sequence ID" value="NZ_CABVQN010000001.1"/>
</dbReference>
<keyword evidence="6 9" id="KW-0238">DNA-binding</keyword>
<protein>
    <submittedName>
        <fullName evidence="13">Two-component system response regulator</fullName>
    </submittedName>
</protein>
<dbReference type="GO" id="GO:0032993">
    <property type="term" value="C:protein-DNA complex"/>
    <property type="evidence" value="ECO:0007669"/>
    <property type="project" value="TreeGrafter"/>
</dbReference>
<dbReference type="InterPro" id="IPR036388">
    <property type="entry name" value="WH-like_DNA-bd_sf"/>
</dbReference>
<dbReference type="Gene3D" id="3.40.50.2300">
    <property type="match status" value="1"/>
</dbReference>
<dbReference type="SMART" id="SM00448">
    <property type="entry name" value="REC"/>
    <property type="match status" value="1"/>
</dbReference>
<evidence type="ECO:0000256" key="9">
    <source>
        <dbReference type="PROSITE-ProRule" id="PRU01091"/>
    </source>
</evidence>
<keyword evidence="3 8" id="KW-0597">Phosphoprotein</keyword>
<feature type="region of interest" description="Disordered" evidence="10">
    <location>
        <begin position="128"/>
        <end position="148"/>
    </location>
</feature>
<keyword evidence="2" id="KW-0963">Cytoplasm</keyword>
<evidence type="ECO:0000313" key="14">
    <source>
        <dbReference type="Proteomes" id="UP000494110"/>
    </source>
</evidence>
<evidence type="ECO:0000256" key="1">
    <source>
        <dbReference type="ARBA" id="ARBA00004496"/>
    </source>
</evidence>
<feature type="domain" description="OmpR/PhoB-type" evidence="12">
    <location>
        <begin position="143"/>
        <end position="242"/>
    </location>
</feature>
<dbReference type="SMART" id="SM00862">
    <property type="entry name" value="Trans_reg_C"/>
    <property type="match status" value="1"/>
</dbReference>
<dbReference type="InterPro" id="IPR016032">
    <property type="entry name" value="Sig_transdc_resp-reg_C-effctor"/>
</dbReference>
<evidence type="ECO:0000256" key="5">
    <source>
        <dbReference type="ARBA" id="ARBA00023015"/>
    </source>
</evidence>
<dbReference type="Pfam" id="PF00486">
    <property type="entry name" value="Trans_reg_C"/>
    <property type="match status" value="1"/>
</dbReference>
<keyword evidence="5" id="KW-0805">Transcription regulation</keyword>
<dbReference type="GO" id="GO:0005829">
    <property type="term" value="C:cytosol"/>
    <property type="evidence" value="ECO:0007669"/>
    <property type="project" value="TreeGrafter"/>
</dbReference>
<dbReference type="SUPFAM" id="SSF52172">
    <property type="entry name" value="CheY-like"/>
    <property type="match status" value="1"/>
</dbReference>
<evidence type="ECO:0000256" key="3">
    <source>
        <dbReference type="ARBA" id="ARBA00022553"/>
    </source>
</evidence>
<feature type="DNA-binding region" description="OmpR/PhoB-type" evidence="9">
    <location>
        <begin position="143"/>
        <end position="242"/>
    </location>
</feature>
<dbReference type="EMBL" id="CABVQN010000001">
    <property type="protein sequence ID" value="VWC63876.1"/>
    <property type="molecule type" value="Genomic_DNA"/>
</dbReference>
<dbReference type="GO" id="GO:0042802">
    <property type="term" value="F:identical protein binding"/>
    <property type="evidence" value="ECO:0007669"/>
    <property type="project" value="UniProtKB-ARBA"/>
</dbReference>
<dbReference type="InterPro" id="IPR039420">
    <property type="entry name" value="WalR-like"/>
</dbReference>
<dbReference type="PROSITE" id="PS51755">
    <property type="entry name" value="OMPR_PHOB"/>
    <property type="match status" value="1"/>
</dbReference>
<feature type="modified residue" description="4-aspartylphosphate" evidence="8">
    <location>
        <position position="54"/>
    </location>
</feature>
<keyword evidence="4" id="KW-0902">Two-component regulatory system</keyword>
<evidence type="ECO:0000313" key="13">
    <source>
        <dbReference type="EMBL" id="VWC63876.1"/>
    </source>
</evidence>
<accession>A0A6P2TTL8</accession>
<comment type="subcellular location">
    <subcellularLocation>
        <location evidence="1">Cytoplasm</location>
    </subcellularLocation>
</comment>
<evidence type="ECO:0000256" key="7">
    <source>
        <dbReference type="ARBA" id="ARBA00023163"/>
    </source>
</evidence>
<proteinExistence type="predicted"/>
<feature type="domain" description="Response regulatory" evidence="11">
    <location>
        <begin position="5"/>
        <end position="118"/>
    </location>
</feature>
<dbReference type="InterPro" id="IPR001867">
    <property type="entry name" value="OmpR/PhoB-type_DNA-bd"/>
</dbReference>
<dbReference type="PROSITE" id="PS50110">
    <property type="entry name" value="RESPONSE_REGULATORY"/>
    <property type="match status" value="1"/>
</dbReference>
<dbReference type="InterPro" id="IPR001789">
    <property type="entry name" value="Sig_transdc_resp-reg_receiver"/>
</dbReference>
<dbReference type="GO" id="GO:0000987">
    <property type="term" value="F:cis-regulatory region sequence-specific DNA binding"/>
    <property type="evidence" value="ECO:0007669"/>
    <property type="project" value="UniProtKB-ARBA"/>
</dbReference>
<organism evidence="13 14">
    <name type="scientific">Burkholderia lata (strain ATCC 17760 / DSM 23089 / LMG 22485 / NCIMB 9086 / R18194 / 383)</name>
    <dbReference type="NCBI Taxonomy" id="482957"/>
    <lineage>
        <taxon>Bacteria</taxon>
        <taxon>Pseudomonadati</taxon>
        <taxon>Pseudomonadota</taxon>
        <taxon>Betaproteobacteria</taxon>
        <taxon>Burkholderiales</taxon>
        <taxon>Burkholderiaceae</taxon>
        <taxon>Burkholderia</taxon>
        <taxon>Burkholderia cepacia complex</taxon>
    </lineage>
</organism>
<reference evidence="13 14" key="1">
    <citation type="submission" date="2019-09" db="EMBL/GenBank/DDBJ databases">
        <authorList>
            <person name="Depoorter E."/>
        </authorList>
    </citation>
    <scope>NUCLEOTIDE SEQUENCE [LARGE SCALE GENOMIC DNA]</scope>
    <source>
        <strain evidence="13">R-39750</strain>
    </source>
</reference>